<evidence type="ECO:0000313" key="15">
    <source>
        <dbReference type="Proteomes" id="UP000193218"/>
    </source>
</evidence>
<keyword evidence="9" id="KW-0735">Signal-anchor</keyword>
<evidence type="ECO:0000256" key="7">
    <source>
        <dbReference type="ARBA" id="ARBA00022692"/>
    </source>
</evidence>
<proteinExistence type="inferred from homology"/>
<protein>
    <recommendedName>
        <fullName evidence="4">dolichyl-phosphate beta-glucosyltransferase</fullName>
        <ecNumber evidence="4">2.4.1.117</ecNumber>
    </recommendedName>
</protein>
<evidence type="ECO:0000256" key="1">
    <source>
        <dbReference type="ARBA" id="ARBA00004389"/>
    </source>
</evidence>
<evidence type="ECO:0000256" key="11">
    <source>
        <dbReference type="ARBA" id="ARBA00023136"/>
    </source>
</evidence>
<keyword evidence="6 14" id="KW-0808">Transferase</keyword>
<dbReference type="GeneID" id="33557444"/>
<dbReference type="SUPFAM" id="SSF53448">
    <property type="entry name" value="Nucleotide-diphospho-sugar transferases"/>
    <property type="match status" value="1"/>
</dbReference>
<dbReference type="GO" id="GO:0005789">
    <property type="term" value="C:endoplasmic reticulum membrane"/>
    <property type="evidence" value="ECO:0007669"/>
    <property type="project" value="UniProtKB-SubCell"/>
</dbReference>
<dbReference type="InterPro" id="IPR035518">
    <property type="entry name" value="DPG_synthase"/>
</dbReference>
<sequence length="351" mass="38531">MNIVVLLIACFALGLITIHFLLMLFTPHPIPITEEEKTYTTLPDSAPQHLPALSDPASIALSIVVPAYNEELRLGTMLDEVVEYLTHHKRHHPRQPENSGTPKFKDGAEIIVVDDGSSDSTTKVAERLAASWAKYIDGKGIDIRVVTLRTNRGKGGAVQHGVVHARGRLILFADADGATRFADLDNLLEAMEKIKDKDGHGIVIGSRAHLVKSEAVVKRSKVRNALMHGFHLFLRTIGVGGIRDTQCGFKLFTRPTAQLLFPTLHLHRWAFDVELLLLASLVVPPIPVVEIPVAWEEVDGSKIRLGWDSIGMARDLLVLRGNLLFGKWIVPGRAKVESGKVNGHAEVTNGI</sequence>
<dbReference type="STRING" id="4999.A0A1Y1UIQ6"/>
<evidence type="ECO:0000256" key="2">
    <source>
        <dbReference type="ARBA" id="ARBA00004922"/>
    </source>
</evidence>
<comment type="caution">
    <text evidence="14">The sequence shown here is derived from an EMBL/GenBank/DDBJ whole genome shotgun (WGS) entry which is preliminary data.</text>
</comment>
<evidence type="ECO:0000256" key="3">
    <source>
        <dbReference type="ARBA" id="ARBA00006739"/>
    </source>
</evidence>
<dbReference type="Gene3D" id="3.90.550.10">
    <property type="entry name" value="Spore Coat Polysaccharide Biosynthesis Protein SpsA, Chain A"/>
    <property type="match status" value="1"/>
</dbReference>
<name>A0A1Y1UIQ6_9TREE</name>
<comment type="pathway">
    <text evidence="2">Protein modification; protein glycosylation.</text>
</comment>
<dbReference type="CDD" id="cd04188">
    <property type="entry name" value="DPG_synthase"/>
    <property type="match status" value="1"/>
</dbReference>
<dbReference type="RefSeq" id="XP_021871917.1">
    <property type="nucleotide sequence ID" value="XM_022015635.1"/>
</dbReference>
<keyword evidence="15" id="KW-1185">Reference proteome</keyword>
<dbReference type="EMBL" id="NBSH01000005">
    <property type="protein sequence ID" value="ORX37930.1"/>
    <property type="molecule type" value="Genomic_DNA"/>
</dbReference>
<dbReference type="OrthoDB" id="3784at2759"/>
<dbReference type="InterPro" id="IPR001173">
    <property type="entry name" value="Glyco_trans_2-like"/>
</dbReference>
<evidence type="ECO:0000256" key="8">
    <source>
        <dbReference type="ARBA" id="ARBA00022824"/>
    </source>
</evidence>
<keyword evidence="11" id="KW-0472">Membrane</keyword>
<keyword evidence="8" id="KW-0256">Endoplasmic reticulum</keyword>
<organism evidence="14 15">
    <name type="scientific">Kockovaella imperatae</name>
    <dbReference type="NCBI Taxonomy" id="4999"/>
    <lineage>
        <taxon>Eukaryota</taxon>
        <taxon>Fungi</taxon>
        <taxon>Dikarya</taxon>
        <taxon>Basidiomycota</taxon>
        <taxon>Agaricomycotina</taxon>
        <taxon>Tremellomycetes</taxon>
        <taxon>Tremellales</taxon>
        <taxon>Cuniculitremaceae</taxon>
        <taxon>Kockovaella</taxon>
    </lineage>
</organism>
<dbReference type="GO" id="GO:0004581">
    <property type="term" value="F:dolichyl-phosphate beta-glucosyltransferase activity"/>
    <property type="evidence" value="ECO:0007669"/>
    <property type="project" value="UniProtKB-EC"/>
</dbReference>
<feature type="domain" description="Glycosyltransferase 2-like" evidence="13">
    <location>
        <begin position="62"/>
        <end position="219"/>
    </location>
</feature>
<dbReference type="AlphaFoldDB" id="A0A1Y1UIQ6"/>
<reference evidence="14 15" key="1">
    <citation type="submission" date="2017-03" db="EMBL/GenBank/DDBJ databases">
        <title>Widespread Adenine N6-methylation of Active Genes in Fungi.</title>
        <authorList>
            <consortium name="DOE Joint Genome Institute"/>
            <person name="Mondo S.J."/>
            <person name="Dannebaum R.O."/>
            <person name="Kuo R.C."/>
            <person name="Louie K.B."/>
            <person name="Bewick A.J."/>
            <person name="Labutti K."/>
            <person name="Haridas S."/>
            <person name="Kuo A."/>
            <person name="Salamov A."/>
            <person name="Ahrendt S.R."/>
            <person name="Lau R."/>
            <person name="Bowen B.P."/>
            <person name="Lipzen A."/>
            <person name="Sullivan W."/>
            <person name="Andreopoulos W.B."/>
            <person name="Clum A."/>
            <person name="Lindquist E."/>
            <person name="Daum C."/>
            <person name="Northen T.R."/>
            <person name="Ramamoorthy G."/>
            <person name="Schmitz R.J."/>
            <person name="Gryganskyi A."/>
            <person name="Culley D."/>
            <person name="Magnuson J."/>
            <person name="James T.Y."/>
            <person name="O'Malley M.A."/>
            <person name="Stajich J.E."/>
            <person name="Spatafora J.W."/>
            <person name="Visel A."/>
            <person name="Grigoriev I.V."/>
        </authorList>
    </citation>
    <scope>NUCLEOTIDE SEQUENCE [LARGE SCALE GENOMIC DNA]</scope>
    <source>
        <strain evidence="14 15">NRRL Y-17943</strain>
    </source>
</reference>
<accession>A0A1Y1UIQ6</accession>
<evidence type="ECO:0000313" key="14">
    <source>
        <dbReference type="EMBL" id="ORX37930.1"/>
    </source>
</evidence>
<comment type="catalytic activity">
    <reaction evidence="12">
        <text>a di-trans,poly-cis-dolichyl phosphate + UDP-alpha-D-glucose = a di-trans,poly-cis-dolichyl beta-D-glucosyl phosphate + UDP</text>
        <dbReference type="Rhea" id="RHEA:15401"/>
        <dbReference type="Rhea" id="RHEA-COMP:19498"/>
        <dbReference type="Rhea" id="RHEA-COMP:19502"/>
        <dbReference type="ChEBI" id="CHEBI:57525"/>
        <dbReference type="ChEBI" id="CHEBI:57683"/>
        <dbReference type="ChEBI" id="CHEBI:58223"/>
        <dbReference type="ChEBI" id="CHEBI:58885"/>
        <dbReference type="EC" id="2.4.1.117"/>
    </reaction>
    <physiologicalReaction direction="left-to-right" evidence="12">
        <dbReference type="Rhea" id="RHEA:15402"/>
    </physiologicalReaction>
</comment>
<evidence type="ECO:0000256" key="9">
    <source>
        <dbReference type="ARBA" id="ARBA00022968"/>
    </source>
</evidence>
<keyword evidence="5" id="KW-0328">Glycosyltransferase</keyword>
<dbReference type="Proteomes" id="UP000193218">
    <property type="component" value="Unassembled WGS sequence"/>
</dbReference>
<dbReference type="PANTHER" id="PTHR10859">
    <property type="entry name" value="GLYCOSYL TRANSFERASE"/>
    <property type="match status" value="1"/>
</dbReference>
<evidence type="ECO:0000256" key="12">
    <source>
        <dbReference type="ARBA" id="ARBA00045097"/>
    </source>
</evidence>
<gene>
    <name evidence="14" type="ORF">BD324DRAFT_623864</name>
</gene>
<evidence type="ECO:0000256" key="6">
    <source>
        <dbReference type="ARBA" id="ARBA00022679"/>
    </source>
</evidence>
<dbReference type="FunCoup" id="A0A1Y1UIQ6">
    <property type="interactions" value="405"/>
</dbReference>
<keyword evidence="7" id="KW-0812">Transmembrane</keyword>
<evidence type="ECO:0000259" key="13">
    <source>
        <dbReference type="Pfam" id="PF00535"/>
    </source>
</evidence>
<dbReference type="PANTHER" id="PTHR10859:SF91">
    <property type="entry name" value="DOLICHYL-PHOSPHATE BETA-GLUCOSYLTRANSFERASE"/>
    <property type="match status" value="1"/>
</dbReference>
<dbReference type="EC" id="2.4.1.117" evidence="4"/>
<dbReference type="Pfam" id="PF00535">
    <property type="entry name" value="Glycos_transf_2"/>
    <property type="match status" value="1"/>
</dbReference>
<dbReference type="GO" id="GO:0006487">
    <property type="term" value="P:protein N-linked glycosylation"/>
    <property type="evidence" value="ECO:0007669"/>
    <property type="project" value="TreeGrafter"/>
</dbReference>
<evidence type="ECO:0000256" key="5">
    <source>
        <dbReference type="ARBA" id="ARBA00022676"/>
    </source>
</evidence>
<comment type="similarity">
    <text evidence="3">Belongs to the glycosyltransferase 2 family.</text>
</comment>
<keyword evidence="10" id="KW-1133">Transmembrane helix</keyword>
<comment type="subcellular location">
    <subcellularLocation>
        <location evidence="1">Endoplasmic reticulum membrane</location>
        <topology evidence="1">Single-pass membrane protein</topology>
    </subcellularLocation>
</comment>
<dbReference type="InParanoid" id="A0A1Y1UIQ6"/>
<evidence type="ECO:0000256" key="4">
    <source>
        <dbReference type="ARBA" id="ARBA00012583"/>
    </source>
</evidence>
<evidence type="ECO:0000256" key="10">
    <source>
        <dbReference type="ARBA" id="ARBA00022989"/>
    </source>
</evidence>
<dbReference type="InterPro" id="IPR029044">
    <property type="entry name" value="Nucleotide-diphossugar_trans"/>
</dbReference>